<dbReference type="Proteomes" id="UP001196413">
    <property type="component" value="Unassembled WGS sequence"/>
</dbReference>
<dbReference type="AlphaFoldDB" id="A0AAD5N7Z7"/>
<keyword evidence="2" id="KW-1185">Reference proteome</keyword>
<dbReference type="EMBL" id="JAHQIW010005026">
    <property type="protein sequence ID" value="KAJ1364671.1"/>
    <property type="molecule type" value="Genomic_DNA"/>
</dbReference>
<evidence type="ECO:0000313" key="2">
    <source>
        <dbReference type="Proteomes" id="UP001196413"/>
    </source>
</evidence>
<comment type="caution">
    <text evidence="1">The sequence shown here is derived from an EMBL/GenBank/DDBJ whole genome shotgun (WGS) entry which is preliminary data.</text>
</comment>
<proteinExistence type="predicted"/>
<accession>A0AAD5N7Z7</accession>
<organism evidence="1 2">
    <name type="scientific">Parelaphostrongylus tenuis</name>
    <name type="common">Meningeal worm</name>
    <dbReference type="NCBI Taxonomy" id="148309"/>
    <lineage>
        <taxon>Eukaryota</taxon>
        <taxon>Metazoa</taxon>
        <taxon>Ecdysozoa</taxon>
        <taxon>Nematoda</taxon>
        <taxon>Chromadorea</taxon>
        <taxon>Rhabditida</taxon>
        <taxon>Rhabditina</taxon>
        <taxon>Rhabditomorpha</taxon>
        <taxon>Strongyloidea</taxon>
        <taxon>Metastrongylidae</taxon>
        <taxon>Parelaphostrongylus</taxon>
    </lineage>
</organism>
<protein>
    <submittedName>
        <fullName evidence="1">Uncharacterized protein</fullName>
    </submittedName>
</protein>
<sequence length="80" mass="8883">MQTTVFTRCSRKDCLVMTMTGFSTQSTYYKDVKETLSAVIRLSSVSASDLPVISFLSHSFTSISHSEQKVLLMKLVIGLT</sequence>
<evidence type="ECO:0000313" key="1">
    <source>
        <dbReference type="EMBL" id="KAJ1364671.1"/>
    </source>
</evidence>
<reference evidence="1" key="1">
    <citation type="submission" date="2021-06" db="EMBL/GenBank/DDBJ databases">
        <title>Parelaphostrongylus tenuis whole genome reference sequence.</title>
        <authorList>
            <person name="Garwood T.J."/>
            <person name="Larsen P.A."/>
            <person name="Fountain-Jones N.M."/>
            <person name="Garbe J.R."/>
            <person name="Macchietto M.G."/>
            <person name="Kania S.A."/>
            <person name="Gerhold R.W."/>
            <person name="Richards J.E."/>
            <person name="Wolf T.M."/>
        </authorList>
    </citation>
    <scope>NUCLEOTIDE SEQUENCE</scope>
    <source>
        <strain evidence="1">MNPRO001-30</strain>
        <tissue evidence="1">Meninges</tissue>
    </source>
</reference>
<name>A0AAD5N7Z7_PARTN</name>
<gene>
    <name evidence="1" type="ORF">KIN20_024807</name>
</gene>